<protein>
    <recommendedName>
        <fullName evidence="4">NAD(P)-binding protein</fullName>
    </recommendedName>
</protein>
<sequence length="324" mass="35986">MPNFETITKSLQNYAKNPTIKTPVGVFVGGTSGIGLNTAITFARVNAASEFPTKIYLVGRDSSKAIEAENLIKEVNASAVVNFLKHDMCYIEQAKRVANIVKNHESKLNLLFVGQGGFPSGGRSETEEGIDRKVAVCYYTRWQVVDDLVSLLAKAAEDGESARVITVLGAGREAKAETLDITDFEMKNNYSVMRILSDTPAYNTLAAQRFAREYPKVSFIHTSPGFVTTSVFRDTAWYLRPFLKFATWFFAVTPKVSGESHLYAGLTAAEYDHGAHMLNQKMDEVYTEAEKESNKGLFSVELQEALWKDTERVFNLAISRDASQ</sequence>
<dbReference type="GO" id="GO:0016491">
    <property type="term" value="F:oxidoreductase activity"/>
    <property type="evidence" value="ECO:0007669"/>
    <property type="project" value="UniProtKB-KW"/>
</dbReference>
<dbReference type="OrthoDB" id="2898509at2759"/>
<proteinExistence type="predicted"/>
<keyword evidence="1" id="KW-0560">Oxidoreductase</keyword>
<organism evidence="2 3">
    <name type="scientific">Magnusiomyces paraingens</name>
    <dbReference type="NCBI Taxonomy" id="2606893"/>
    <lineage>
        <taxon>Eukaryota</taxon>
        <taxon>Fungi</taxon>
        <taxon>Dikarya</taxon>
        <taxon>Ascomycota</taxon>
        <taxon>Saccharomycotina</taxon>
        <taxon>Dipodascomycetes</taxon>
        <taxon>Dipodascales</taxon>
        <taxon>Dipodascaceae</taxon>
        <taxon>Magnusiomyces</taxon>
    </lineage>
</organism>
<evidence type="ECO:0000313" key="3">
    <source>
        <dbReference type="Proteomes" id="UP000398389"/>
    </source>
</evidence>
<dbReference type="InterPro" id="IPR052228">
    <property type="entry name" value="Sec_Metab_Biosynth_Oxidored"/>
</dbReference>
<dbReference type="Proteomes" id="UP000398389">
    <property type="component" value="Unassembled WGS sequence"/>
</dbReference>
<evidence type="ECO:0008006" key="4">
    <source>
        <dbReference type="Google" id="ProtNLM"/>
    </source>
</evidence>
<name>A0A5E8B6V8_9ASCO</name>
<gene>
    <name evidence="2" type="ORF">SAPINGB_P001631</name>
</gene>
<evidence type="ECO:0000256" key="1">
    <source>
        <dbReference type="ARBA" id="ARBA00023002"/>
    </source>
</evidence>
<reference evidence="2 3" key="1">
    <citation type="submission" date="2019-09" db="EMBL/GenBank/DDBJ databases">
        <authorList>
            <person name="Brejova B."/>
        </authorList>
    </citation>
    <scope>NUCLEOTIDE SEQUENCE [LARGE SCALE GENOMIC DNA]</scope>
</reference>
<dbReference type="SUPFAM" id="SSF51735">
    <property type="entry name" value="NAD(P)-binding Rossmann-fold domains"/>
    <property type="match status" value="1"/>
</dbReference>
<dbReference type="AlphaFoldDB" id="A0A5E8B6V8"/>
<accession>A0A5E8B6V8</accession>
<dbReference type="PANTHER" id="PTHR47534">
    <property type="entry name" value="YALI0E05731P"/>
    <property type="match status" value="1"/>
</dbReference>
<dbReference type="GeneID" id="43580452"/>
<dbReference type="RefSeq" id="XP_031852243.1">
    <property type="nucleotide sequence ID" value="XM_031996352.1"/>
</dbReference>
<keyword evidence="3" id="KW-1185">Reference proteome</keyword>
<dbReference type="EMBL" id="CABVLU010000001">
    <property type="protein sequence ID" value="VVT47277.1"/>
    <property type="molecule type" value="Genomic_DNA"/>
</dbReference>
<evidence type="ECO:0000313" key="2">
    <source>
        <dbReference type="EMBL" id="VVT47277.1"/>
    </source>
</evidence>
<dbReference type="PANTHER" id="PTHR47534:SF3">
    <property type="entry name" value="ALCOHOL DEHYDROGENASE-LIKE C-TERMINAL DOMAIN-CONTAINING PROTEIN"/>
    <property type="match status" value="1"/>
</dbReference>
<dbReference type="Gene3D" id="3.40.50.720">
    <property type="entry name" value="NAD(P)-binding Rossmann-like Domain"/>
    <property type="match status" value="1"/>
</dbReference>
<dbReference type="InterPro" id="IPR036291">
    <property type="entry name" value="NAD(P)-bd_dom_sf"/>
</dbReference>